<dbReference type="InterPro" id="IPR044851">
    <property type="entry name" value="Wax_synthase"/>
</dbReference>
<feature type="region of interest" description="Disordered" evidence="7">
    <location>
        <begin position="128"/>
        <end position="183"/>
    </location>
</feature>
<comment type="subcellular location">
    <subcellularLocation>
        <location evidence="1">Membrane</location>
        <topology evidence="1">Multi-pass membrane protein</topology>
    </subcellularLocation>
</comment>
<dbReference type="GO" id="GO:0008374">
    <property type="term" value="F:O-acyltransferase activity"/>
    <property type="evidence" value="ECO:0007669"/>
    <property type="project" value="InterPro"/>
</dbReference>
<keyword evidence="11" id="KW-1185">Reference proteome</keyword>
<evidence type="ECO:0000259" key="9">
    <source>
        <dbReference type="Pfam" id="PF13813"/>
    </source>
</evidence>
<feature type="transmembrane region" description="Helical" evidence="8">
    <location>
        <begin position="479"/>
        <end position="500"/>
    </location>
</feature>
<dbReference type="AlphaFoldDB" id="A0A086T6N3"/>
<dbReference type="PANTHER" id="PTHR31595">
    <property type="entry name" value="LONG-CHAIN-ALCOHOL O-FATTY-ACYLTRANSFERASE 3-RELATED"/>
    <property type="match status" value="1"/>
</dbReference>
<keyword evidence="6 8" id="KW-0472">Membrane</keyword>
<dbReference type="EMBL" id="JPKY01000039">
    <property type="protein sequence ID" value="KFH45015.1"/>
    <property type="molecule type" value="Genomic_DNA"/>
</dbReference>
<evidence type="ECO:0000256" key="6">
    <source>
        <dbReference type="ARBA" id="ARBA00023136"/>
    </source>
</evidence>
<evidence type="ECO:0000313" key="11">
    <source>
        <dbReference type="Proteomes" id="UP000029964"/>
    </source>
</evidence>
<feature type="transmembrane region" description="Helical" evidence="8">
    <location>
        <begin position="266"/>
        <end position="284"/>
    </location>
</feature>
<organism evidence="10 11">
    <name type="scientific">Hapsidospora chrysogenum (strain ATCC 11550 / CBS 779.69 / DSM 880 / IAM 14645 / JCM 23072 / IMI 49137)</name>
    <name type="common">Acremonium chrysogenum</name>
    <dbReference type="NCBI Taxonomy" id="857340"/>
    <lineage>
        <taxon>Eukaryota</taxon>
        <taxon>Fungi</taxon>
        <taxon>Dikarya</taxon>
        <taxon>Ascomycota</taxon>
        <taxon>Pezizomycotina</taxon>
        <taxon>Sordariomycetes</taxon>
        <taxon>Hypocreomycetidae</taxon>
        <taxon>Hypocreales</taxon>
        <taxon>Bionectriaceae</taxon>
        <taxon>Hapsidospora</taxon>
    </lineage>
</organism>
<feature type="compositionally biased region" description="Basic and acidic residues" evidence="7">
    <location>
        <begin position="154"/>
        <end position="163"/>
    </location>
</feature>
<dbReference type="GO" id="GO:0016020">
    <property type="term" value="C:membrane"/>
    <property type="evidence" value="ECO:0007669"/>
    <property type="project" value="UniProtKB-SubCell"/>
</dbReference>
<accession>A0A086T6N3</accession>
<keyword evidence="3" id="KW-0808">Transferase</keyword>
<feature type="transmembrane region" description="Helical" evidence="8">
    <location>
        <begin position="29"/>
        <end position="47"/>
    </location>
</feature>
<feature type="transmembrane region" description="Helical" evidence="8">
    <location>
        <begin position="89"/>
        <end position="107"/>
    </location>
</feature>
<evidence type="ECO:0000256" key="8">
    <source>
        <dbReference type="SAM" id="Phobius"/>
    </source>
</evidence>
<feature type="transmembrane region" description="Helical" evidence="8">
    <location>
        <begin position="59"/>
        <end position="77"/>
    </location>
</feature>
<comment type="similarity">
    <text evidence="2">Belongs to the wax synthase family.</text>
</comment>
<feature type="compositionally biased region" description="Polar residues" evidence="7">
    <location>
        <begin position="137"/>
        <end position="147"/>
    </location>
</feature>
<keyword evidence="5 8" id="KW-1133">Transmembrane helix</keyword>
<name>A0A086T6N3_HAPC1</name>
<evidence type="ECO:0000256" key="2">
    <source>
        <dbReference type="ARBA" id="ARBA00007282"/>
    </source>
</evidence>
<evidence type="ECO:0000256" key="1">
    <source>
        <dbReference type="ARBA" id="ARBA00004141"/>
    </source>
</evidence>
<feature type="transmembrane region" description="Helical" evidence="8">
    <location>
        <begin position="321"/>
        <end position="345"/>
    </location>
</feature>
<feature type="domain" description="Wax synthase" evidence="9">
    <location>
        <begin position="363"/>
        <end position="448"/>
    </location>
</feature>
<protein>
    <recommendedName>
        <fullName evidence="9">Wax synthase domain-containing protein</fullName>
    </recommendedName>
</protein>
<feature type="transmembrane region" description="Helical" evidence="8">
    <location>
        <begin position="409"/>
        <end position="432"/>
    </location>
</feature>
<dbReference type="GO" id="GO:0006629">
    <property type="term" value="P:lipid metabolic process"/>
    <property type="evidence" value="ECO:0007669"/>
    <property type="project" value="InterPro"/>
</dbReference>
<dbReference type="InterPro" id="IPR032805">
    <property type="entry name" value="Wax_synthase_dom"/>
</dbReference>
<evidence type="ECO:0000256" key="4">
    <source>
        <dbReference type="ARBA" id="ARBA00022692"/>
    </source>
</evidence>
<reference evidence="11" key="1">
    <citation type="journal article" date="2014" name="Genome Announc.">
        <title>Genome sequence and annotation of Acremonium chrysogenum, producer of the beta-lactam antibiotic cephalosporin C.</title>
        <authorList>
            <person name="Terfehr D."/>
            <person name="Dahlmann T.A."/>
            <person name="Specht T."/>
            <person name="Zadra I."/>
            <person name="Kuernsteiner H."/>
            <person name="Kueck U."/>
        </authorList>
    </citation>
    <scope>NUCLEOTIDE SEQUENCE [LARGE SCALE GENOMIC DNA]</scope>
    <source>
        <strain evidence="11">ATCC 11550 / CBS 779.69 / DSM 880 / IAM 14645 / JCM 23072 / IMI 49137</strain>
    </source>
</reference>
<dbReference type="PANTHER" id="PTHR31595:SF67">
    <property type="entry name" value="WAX SYNTHASE DOMAIN-CONTAINING PROTEIN"/>
    <property type="match status" value="1"/>
</dbReference>
<keyword evidence="4 8" id="KW-0812">Transmembrane</keyword>
<evidence type="ECO:0000256" key="3">
    <source>
        <dbReference type="ARBA" id="ARBA00022679"/>
    </source>
</evidence>
<gene>
    <name evidence="10" type="ORF">ACRE_042230</name>
</gene>
<evidence type="ECO:0000256" key="5">
    <source>
        <dbReference type="ARBA" id="ARBA00022989"/>
    </source>
</evidence>
<evidence type="ECO:0000256" key="7">
    <source>
        <dbReference type="SAM" id="MobiDB-lite"/>
    </source>
</evidence>
<comment type="caution">
    <text evidence="10">The sequence shown here is derived from an EMBL/GenBank/DDBJ whole genome shotgun (WGS) entry which is preliminary data.</text>
</comment>
<sequence>MNSHLANAARAEYRAILTLAVAEGRARPLVLPICLLGPFVVPTLWLAVPHSRRGPWMRVATWLVVAFVVVFDADLVWRTSSTNMACAYGTGLMACWGIISTLNVLVWNEPQVDAARIIRRRKVRGADGKPAAAANGHASQHDSNGTADVNGARDGLRQRKEDMSLVEPPDGSPTETRATESEYEHVWQPFPEHAPFLERLNWALDMTTNFRFTGWNWSISAIPRPKIPSTRHIPDGTPVDMATIPTVTEVGYRRCLTTSDFLRDRLRTIAVTYLALDFLAVFMTKDPYFILGPDHHLLELVPLPSHLQPLPLWALRTYRHLFSLAGVLCAVTGIFSVNDLAQYYLASYIFPARRELYQHASTFGSFTPVLDRGLAGWWGSWWHQSFRVQFAAPARWLLRHGYIERGTSVATVVALAVSFAQSGVLHAAGAMSSIPRVKLWRSPVFFLLQAVGILIQYGISSLASRYILPLLAGRKIPAVLLRTANLVFTLAWLYATAGVFTDDMASTGVWLLEPVPFSFFRAFGFGYPGDRWWRWDEHYFPRWHSGEHWWQSGIAV</sequence>
<dbReference type="OrthoDB" id="2796277at2759"/>
<dbReference type="HOGENOM" id="CLU_021051_1_1_1"/>
<dbReference type="Pfam" id="PF13813">
    <property type="entry name" value="MBOAT_2"/>
    <property type="match status" value="1"/>
</dbReference>
<dbReference type="STRING" id="857340.A0A086T6N3"/>
<evidence type="ECO:0000313" key="10">
    <source>
        <dbReference type="EMBL" id="KFH45015.1"/>
    </source>
</evidence>
<dbReference type="Proteomes" id="UP000029964">
    <property type="component" value="Unassembled WGS sequence"/>
</dbReference>
<feature type="transmembrane region" description="Helical" evidence="8">
    <location>
        <begin position="444"/>
        <end position="467"/>
    </location>
</feature>
<proteinExistence type="inferred from homology"/>